<dbReference type="InterPro" id="IPR025420">
    <property type="entry name" value="DUF4143"/>
</dbReference>
<dbReference type="Gene3D" id="3.40.50.300">
    <property type="entry name" value="P-loop containing nucleotide triphosphate hydrolases"/>
    <property type="match status" value="1"/>
</dbReference>
<accession>A0A1E3AIX1</accession>
<dbReference type="AlphaFoldDB" id="A0A1E3AIX1"/>
<comment type="caution">
    <text evidence="3">The sequence shown here is derived from an EMBL/GenBank/DDBJ whole genome shotgun (WGS) entry which is preliminary data.</text>
</comment>
<dbReference type="InterPro" id="IPR041682">
    <property type="entry name" value="AAA_14"/>
</dbReference>
<dbReference type="SUPFAM" id="SSF52540">
    <property type="entry name" value="P-loop containing nucleoside triphosphate hydrolases"/>
    <property type="match status" value="1"/>
</dbReference>
<protein>
    <recommendedName>
        <fullName evidence="5">ATPase</fullName>
    </recommendedName>
</protein>
<feature type="domain" description="AAA" evidence="1">
    <location>
        <begin position="18"/>
        <end position="153"/>
    </location>
</feature>
<sequence>MERKILNKLIKWKNSPKRMPLLIYGARQVGKTYTALTFGKQYYKNTVYINMEGSTEIAAIFERDLNCERILRELSAKSGQTILKGDTLLIFDEIQSCERALTSLKYFCEEAPEYHIIAAGSLPGVALNCEKYSFPVGKVDMLTLYPLDFEEFLWATDNRKMCELIKECYEDFLPNPLHDTAMDLYKNYLVVGGMPRAVSEYMDTKDFDFVVAAQKSLNDAYIADMAKYATPHETTKIMAAWASIPAQLAKENRKFQYKVIKSGARAYEYETPLDWLRTAGIVNKCIRVREGKMPLPAYADNDSFKVYMVDTGLLCSKFEIAANIVLSSSPSFDGFKGALAENYVMQALVTNGISPYYWSSQGKAELDFVFQDRQGNIVPLECKSADNVRAKSLKTFISLYEPAYSVRVSAKNFGFENGIKSVPLYAVFCLKG</sequence>
<dbReference type="Pfam" id="PF13635">
    <property type="entry name" value="DUF4143"/>
    <property type="match status" value="1"/>
</dbReference>
<name>A0A1E3AIX1_9FIRM</name>
<evidence type="ECO:0008006" key="5">
    <source>
        <dbReference type="Google" id="ProtNLM"/>
    </source>
</evidence>
<dbReference type="RefSeq" id="WP_069150952.1">
    <property type="nucleotide sequence ID" value="NZ_MCGH01000001.1"/>
</dbReference>
<dbReference type="EMBL" id="MCGH01000001">
    <property type="protein sequence ID" value="ODM08602.1"/>
    <property type="molecule type" value="Genomic_DNA"/>
</dbReference>
<dbReference type="PANTHER" id="PTHR33295">
    <property type="entry name" value="ATPASE"/>
    <property type="match status" value="1"/>
</dbReference>
<gene>
    <name evidence="3" type="ORF">BEI61_00231</name>
</gene>
<dbReference type="CDD" id="cd00009">
    <property type="entry name" value="AAA"/>
    <property type="match status" value="1"/>
</dbReference>
<feature type="domain" description="DUF4143" evidence="2">
    <location>
        <begin position="224"/>
        <end position="384"/>
    </location>
</feature>
<dbReference type="PATRIC" id="fig|1432052.4.peg.254"/>
<evidence type="ECO:0000313" key="4">
    <source>
        <dbReference type="Proteomes" id="UP000094067"/>
    </source>
</evidence>
<evidence type="ECO:0000259" key="2">
    <source>
        <dbReference type="Pfam" id="PF13635"/>
    </source>
</evidence>
<proteinExistence type="predicted"/>
<dbReference type="Pfam" id="PF13173">
    <property type="entry name" value="AAA_14"/>
    <property type="match status" value="1"/>
</dbReference>
<dbReference type="Proteomes" id="UP000094067">
    <property type="component" value="Unassembled WGS sequence"/>
</dbReference>
<reference evidence="3 4" key="1">
    <citation type="submission" date="2016-07" db="EMBL/GenBank/DDBJ databases">
        <title>Characterization of isolates of Eisenbergiella tayi derived from blood cultures, using whole genome sequencing.</title>
        <authorList>
            <person name="Burdz T."/>
            <person name="Wiebe D."/>
            <person name="Huynh C."/>
            <person name="Bernard K."/>
        </authorList>
    </citation>
    <scope>NUCLEOTIDE SEQUENCE [LARGE SCALE GENOMIC DNA]</scope>
    <source>
        <strain evidence="3 4">NML 110608</strain>
    </source>
</reference>
<dbReference type="PANTHER" id="PTHR33295:SF7">
    <property type="entry name" value="ATPASE"/>
    <property type="match status" value="1"/>
</dbReference>
<evidence type="ECO:0000313" key="3">
    <source>
        <dbReference type="EMBL" id="ODM08602.1"/>
    </source>
</evidence>
<dbReference type="InterPro" id="IPR027417">
    <property type="entry name" value="P-loop_NTPase"/>
</dbReference>
<evidence type="ECO:0000259" key="1">
    <source>
        <dbReference type="Pfam" id="PF13173"/>
    </source>
</evidence>
<organism evidence="3 4">
    <name type="scientific">Eisenbergiella tayi</name>
    <dbReference type="NCBI Taxonomy" id="1432052"/>
    <lineage>
        <taxon>Bacteria</taxon>
        <taxon>Bacillati</taxon>
        <taxon>Bacillota</taxon>
        <taxon>Clostridia</taxon>
        <taxon>Lachnospirales</taxon>
        <taxon>Lachnospiraceae</taxon>
        <taxon>Eisenbergiella</taxon>
    </lineage>
</organism>